<evidence type="ECO:0000256" key="1">
    <source>
        <dbReference type="ARBA" id="ARBA00004651"/>
    </source>
</evidence>
<sequence>MKKAINHIYLIILLSILSSVAPIATDTYIPSIPDIAEAFHVGIEKIEITLSIFLIGFSVGQIFGGPMSDRLGRRKSSLFGLLGFALFSFVMIFSANVYQLWIFRFIEAFFGGIVVVNAMATVRDRFHGQEAAKVLSLIGTIRSIAPLIAPAIGSLIIHFYSWEAVFLFLTFYALIVAFLVYKDLDESFTYVKQSIYHSYKIVLSHKTAMKAMLTLSLGFSGFFIFISKSSFIFIEHYGISTDHFPFFFGFNFVILIAMIRVNLYFLKTNTPLFLIKTSLIIQIIIAILWALTADIQTLPLTMALMAGYMSMMAFIFGNCMALALEHFKKNAGVASGVVGVLQFGLGAIISSLGVLSHGESLVPIGTSLAFISFVAFLIIRGYKK</sequence>
<dbReference type="GO" id="GO:0005886">
    <property type="term" value="C:plasma membrane"/>
    <property type="evidence" value="ECO:0007669"/>
    <property type="project" value="UniProtKB-SubCell"/>
</dbReference>
<feature type="transmembrane region" description="Helical" evidence="8">
    <location>
        <begin position="46"/>
        <end position="64"/>
    </location>
</feature>
<evidence type="ECO:0000259" key="9">
    <source>
        <dbReference type="PROSITE" id="PS50850"/>
    </source>
</evidence>
<evidence type="ECO:0000256" key="8">
    <source>
        <dbReference type="SAM" id="Phobius"/>
    </source>
</evidence>
<dbReference type="Proteomes" id="UP000308901">
    <property type="component" value="Unassembled WGS sequence"/>
</dbReference>
<dbReference type="CDD" id="cd17320">
    <property type="entry name" value="MFS_MdfA_MDR_like"/>
    <property type="match status" value="1"/>
</dbReference>
<name>A0A5R8Y1V7_9BACT</name>
<dbReference type="InterPro" id="IPR036259">
    <property type="entry name" value="MFS_trans_sf"/>
</dbReference>
<keyword evidence="4" id="KW-1003">Cell membrane</keyword>
<keyword evidence="5 8" id="KW-0812">Transmembrane</keyword>
<evidence type="ECO:0000313" key="11">
    <source>
        <dbReference type="Proteomes" id="UP000308901"/>
    </source>
</evidence>
<comment type="subcellular location">
    <subcellularLocation>
        <location evidence="1">Cell membrane</location>
        <topology evidence="1">Multi-pass membrane protein</topology>
    </subcellularLocation>
</comment>
<evidence type="ECO:0000313" key="10">
    <source>
        <dbReference type="EMBL" id="TLP39156.1"/>
    </source>
</evidence>
<feature type="transmembrane region" description="Helical" evidence="8">
    <location>
        <begin position="361"/>
        <end position="379"/>
    </location>
</feature>
<dbReference type="PROSITE" id="PS00216">
    <property type="entry name" value="SUGAR_TRANSPORT_1"/>
    <property type="match status" value="1"/>
</dbReference>
<dbReference type="PROSITE" id="PS50850">
    <property type="entry name" value="MFS"/>
    <property type="match status" value="1"/>
</dbReference>
<reference evidence="10 11" key="1">
    <citation type="submission" date="2019-05" db="EMBL/GenBank/DDBJ databases">
        <title>Arcobacter sp. nov., isolated from sea sediment.</title>
        <authorList>
            <person name="Kim W."/>
        </authorList>
    </citation>
    <scope>NUCLEOTIDE SEQUENCE [LARGE SCALE GENOMIC DNA]</scope>
    <source>
        <strain evidence="10 11">CAU 1517</strain>
    </source>
</reference>
<dbReference type="InterPro" id="IPR005829">
    <property type="entry name" value="Sugar_transporter_CS"/>
</dbReference>
<evidence type="ECO:0000256" key="6">
    <source>
        <dbReference type="ARBA" id="ARBA00022989"/>
    </source>
</evidence>
<feature type="transmembrane region" description="Helical" evidence="8">
    <location>
        <begin position="164"/>
        <end position="181"/>
    </location>
</feature>
<feature type="transmembrane region" description="Helical" evidence="8">
    <location>
        <begin position="303"/>
        <end position="324"/>
    </location>
</feature>
<feature type="transmembrane region" description="Helical" evidence="8">
    <location>
        <begin position="273"/>
        <end position="291"/>
    </location>
</feature>
<keyword evidence="11" id="KW-1185">Reference proteome</keyword>
<dbReference type="InterPro" id="IPR011701">
    <property type="entry name" value="MFS"/>
</dbReference>
<evidence type="ECO:0000256" key="7">
    <source>
        <dbReference type="ARBA" id="ARBA00023136"/>
    </source>
</evidence>
<evidence type="ECO:0000256" key="4">
    <source>
        <dbReference type="ARBA" id="ARBA00022475"/>
    </source>
</evidence>
<dbReference type="GO" id="GO:0015385">
    <property type="term" value="F:sodium:proton antiporter activity"/>
    <property type="evidence" value="ECO:0007669"/>
    <property type="project" value="TreeGrafter"/>
</dbReference>
<keyword evidence="3" id="KW-0813">Transport</keyword>
<dbReference type="EMBL" id="VANU01000002">
    <property type="protein sequence ID" value="TLP39156.1"/>
    <property type="molecule type" value="Genomic_DNA"/>
</dbReference>
<protein>
    <submittedName>
        <fullName evidence="10">Multidrug effflux MFS transporter</fullName>
    </submittedName>
</protein>
<keyword evidence="6 8" id="KW-1133">Transmembrane helix</keyword>
<dbReference type="PRINTS" id="PR01036">
    <property type="entry name" value="TCRTETB"/>
</dbReference>
<evidence type="ECO:0000256" key="3">
    <source>
        <dbReference type="ARBA" id="ARBA00022448"/>
    </source>
</evidence>
<keyword evidence="7 8" id="KW-0472">Membrane</keyword>
<feature type="transmembrane region" description="Helical" evidence="8">
    <location>
        <begin position="76"/>
        <end position="95"/>
    </location>
</feature>
<feature type="transmembrane region" description="Helical" evidence="8">
    <location>
        <begin position="101"/>
        <end position="122"/>
    </location>
</feature>
<dbReference type="PANTHER" id="PTHR23502:SF132">
    <property type="entry name" value="POLYAMINE TRANSPORTER 2-RELATED"/>
    <property type="match status" value="1"/>
</dbReference>
<dbReference type="RefSeq" id="WP_138151740.1">
    <property type="nucleotide sequence ID" value="NZ_VANU01000002.1"/>
</dbReference>
<dbReference type="Gene3D" id="1.20.1720.10">
    <property type="entry name" value="Multidrug resistance protein D"/>
    <property type="match status" value="1"/>
</dbReference>
<dbReference type="PANTHER" id="PTHR23502">
    <property type="entry name" value="MAJOR FACILITATOR SUPERFAMILY"/>
    <property type="match status" value="1"/>
</dbReference>
<dbReference type="NCBIfam" id="TIGR00710">
    <property type="entry name" value="efflux_Bcr_CflA"/>
    <property type="match status" value="1"/>
</dbReference>
<gene>
    <name evidence="10" type="ORF">FDK22_04600</name>
</gene>
<feature type="domain" description="Major facilitator superfamily (MFS) profile" evidence="9">
    <location>
        <begin position="10"/>
        <end position="384"/>
    </location>
</feature>
<dbReference type="GO" id="GO:1990961">
    <property type="term" value="P:xenobiotic detoxification by transmembrane export across the plasma membrane"/>
    <property type="evidence" value="ECO:0007669"/>
    <property type="project" value="InterPro"/>
</dbReference>
<dbReference type="GO" id="GO:0042910">
    <property type="term" value="F:xenobiotic transmembrane transporter activity"/>
    <property type="evidence" value="ECO:0007669"/>
    <property type="project" value="InterPro"/>
</dbReference>
<dbReference type="Pfam" id="PF07690">
    <property type="entry name" value="MFS_1"/>
    <property type="match status" value="1"/>
</dbReference>
<evidence type="ECO:0000256" key="5">
    <source>
        <dbReference type="ARBA" id="ARBA00022692"/>
    </source>
</evidence>
<comment type="similarity">
    <text evidence="2">Belongs to the major facilitator superfamily. Bcr/CmlA family.</text>
</comment>
<feature type="transmembrane region" description="Helical" evidence="8">
    <location>
        <begin position="134"/>
        <end position="158"/>
    </location>
</feature>
<evidence type="ECO:0000256" key="2">
    <source>
        <dbReference type="ARBA" id="ARBA00006236"/>
    </source>
</evidence>
<dbReference type="InterPro" id="IPR020846">
    <property type="entry name" value="MFS_dom"/>
</dbReference>
<proteinExistence type="inferred from homology"/>
<dbReference type="AlphaFoldDB" id="A0A5R8Y1V7"/>
<accession>A0A5R8Y1V7</accession>
<feature type="transmembrane region" description="Helical" evidence="8">
    <location>
        <begin position="331"/>
        <end position="355"/>
    </location>
</feature>
<feature type="transmembrane region" description="Helical" evidence="8">
    <location>
        <begin position="246"/>
        <end position="266"/>
    </location>
</feature>
<comment type="caution">
    <text evidence="10">The sequence shown here is derived from an EMBL/GenBank/DDBJ whole genome shotgun (WGS) entry which is preliminary data.</text>
</comment>
<organism evidence="10 11">
    <name type="scientific">Arcobacter arenosus</name>
    <dbReference type="NCBI Taxonomy" id="2576037"/>
    <lineage>
        <taxon>Bacteria</taxon>
        <taxon>Pseudomonadati</taxon>
        <taxon>Campylobacterota</taxon>
        <taxon>Epsilonproteobacteria</taxon>
        <taxon>Campylobacterales</taxon>
        <taxon>Arcobacteraceae</taxon>
        <taxon>Arcobacter</taxon>
    </lineage>
</organism>
<dbReference type="InterPro" id="IPR004812">
    <property type="entry name" value="Efflux_drug-R_Bcr/CmlA"/>
</dbReference>
<feature type="transmembrane region" description="Helical" evidence="8">
    <location>
        <begin position="213"/>
        <end position="234"/>
    </location>
</feature>
<dbReference type="OrthoDB" id="9814303at2"/>
<dbReference type="SUPFAM" id="SSF103473">
    <property type="entry name" value="MFS general substrate transporter"/>
    <property type="match status" value="1"/>
</dbReference>